<organism evidence="1 2">
    <name type="scientific">Aphanothece hegewaldii CCALA 016</name>
    <dbReference type="NCBI Taxonomy" id="2107694"/>
    <lineage>
        <taxon>Bacteria</taxon>
        <taxon>Bacillati</taxon>
        <taxon>Cyanobacteriota</taxon>
        <taxon>Cyanophyceae</taxon>
        <taxon>Oscillatoriophycideae</taxon>
        <taxon>Chroococcales</taxon>
        <taxon>Aphanothecaceae</taxon>
        <taxon>Aphanothece</taxon>
    </lineage>
</organism>
<accession>A0A2T1LQC9</accession>
<dbReference type="OrthoDB" id="570998at2"/>
<reference evidence="1 2" key="1">
    <citation type="submission" date="2018-03" db="EMBL/GenBank/DDBJ databases">
        <title>The ancient ancestry and fast evolution of plastids.</title>
        <authorList>
            <person name="Moore K.R."/>
            <person name="Magnabosco C."/>
            <person name="Momper L."/>
            <person name="Gold D.A."/>
            <person name="Bosak T."/>
            <person name="Fournier G.P."/>
        </authorList>
    </citation>
    <scope>NUCLEOTIDE SEQUENCE [LARGE SCALE GENOMIC DNA]</scope>
    <source>
        <strain evidence="1 2">CCALA 016</strain>
    </source>
</reference>
<evidence type="ECO:0000313" key="2">
    <source>
        <dbReference type="Proteomes" id="UP000239001"/>
    </source>
</evidence>
<dbReference type="Proteomes" id="UP000239001">
    <property type="component" value="Unassembled WGS sequence"/>
</dbReference>
<comment type="caution">
    <text evidence="1">The sequence shown here is derived from an EMBL/GenBank/DDBJ whole genome shotgun (WGS) entry which is preliminary data.</text>
</comment>
<dbReference type="AlphaFoldDB" id="A0A2T1LQC9"/>
<proteinExistence type="predicted"/>
<sequence length="255" mass="28617">MSTLTAIQREGILVVDSRSLALNLEIQHKNLLGTIDKYLTKIERGFGGVAFETREFKTLQGNNSKERIAYLTEEQATFLMTLSRNTNRVIECKLALVKAFAEAKTIINQVIPSQAQEIDRLKLELQLAQTQERLLLSTSAIATMHGREMVALILGKPDAIVTRTEKVETLVTVDERGRAVAKYDGIGISYLAKRYGFGSNTKACRHWLETIGVSDSQWLTEPSLVKAQKLPREILPWLDRQYASRQGTRQGLLGE</sequence>
<dbReference type="InterPro" id="IPR014054">
    <property type="entry name" value="Phage_regulatory_Rha"/>
</dbReference>
<dbReference type="EMBL" id="PXOH01000092">
    <property type="protein sequence ID" value="PSF27081.1"/>
    <property type="molecule type" value="Genomic_DNA"/>
</dbReference>
<gene>
    <name evidence="1" type="ORF">C7H19_25045</name>
</gene>
<reference evidence="1 2" key="2">
    <citation type="submission" date="2018-03" db="EMBL/GenBank/DDBJ databases">
        <authorList>
            <person name="Keele B.F."/>
        </authorList>
    </citation>
    <scope>NUCLEOTIDE SEQUENCE [LARGE SCALE GENOMIC DNA]</scope>
    <source>
        <strain evidence="1 2">CCALA 016</strain>
    </source>
</reference>
<dbReference type="RefSeq" id="WP_106459615.1">
    <property type="nucleotide sequence ID" value="NZ_PXOH01000092.1"/>
</dbReference>
<dbReference type="Pfam" id="PF09669">
    <property type="entry name" value="Phage_pRha"/>
    <property type="match status" value="1"/>
</dbReference>
<keyword evidence="2" id="KW-1185">Reference proteome</keyword>
<name>A0A2T1LQC9_9CHRO</name>
<evidence type="ECO:0000313" key="1">
    <source>
        <dbReference type="EMBL" id="PSF27081.1"/>
    </source>
</evidence>
<protein>
    <submittedName>
        <fullName evidence="1">Uncharacterized protein</fullName>
    </submittedName>
</protein>